<feature type="domain" description="Phospholipid/glycerol acyltransferase" evidence="6">
    <location>
        <begin position="77"/>
        <end position="200"/>
    </location>
</feature>
<sequence length="593" mass="67384">MRELISQSDFISATNLKFESLAKPLMKVTGLNAVNHLYDNICDFSGVDFLDQLFGNLDIEISVDPHELERIPKTGSFITVSNHPFGAIDGMALIRTIHSVRPDFKAMANFLLQKVGPISDFFIPVNPFEDLQHVRRSTAGIKRAIGHLREGQPLGLFPAGEVSTYTGSPRQIMDREWQASAIRLVQKAKVPVVPVYFQGGNSKLFHILGMLHPSLRTAALPSEMMKKRGSTIKMRIGTPISAEDVAGFGNTKELGEHLRMRTYALGSGIAEPPAPKILIKPLRDAKPPESIIPPTPRKDLIAEIEKLAELKILSKSDYDLYVSPGERIPNVLREISRLREITFREAGEGGNLSCDTDKFDGYYRHLFLWNRKEKEIAGSYRIAHGAEIMETRGVDGFYLSTLFKLREEFHPVLRKCFELGRSFVVKKYQKKNLPLFLIWKGLFQYIERHKDECEHLIGPVSISNQYAAYSKSLIAAFIQKYHFDEELAKHIRPRKAYKFNVNDETLARILNCTQDDLKKLDLYLQNIDPSHFSVPILLKKYIYQNAKIIGFNIDPKFNNCLDGLIILNVDKIPSSTVNKLRDELSQKKDENTR</sequence>
<dbReference type="SUPFAM" id="SSF55729">
    <property type="entry name" value="Acyl-CoA N-acyltransferases (Nat)"/>
    <property type="match status" value="1"/>
</dbReference>
<organism evidence="7 8">
    <name type="scientific">Fulvitalea axinellae</name>
    <dbReference type="NCBI Taxonomy" id="1182444"/>
    <lineage>
        <taxon>Bacteria</taxon>
        <taxon>Pseudomonadati</taxon>
        <taxon>Bacteroidota</taxon>
        <taxon>Cytophagia</taxon>
        <taxon>Cytophagales</taxon>
        <taxon>Persicobacteraceae</taxon>
        <taxon>Fulvitalea</taxon>
    </lineage>
</organism>
<dbReference type="Gene3D" id="3.40.630.30">
    <property type="match status" value="1"/>
</dbReference>
<reference evidence="7 8" key="1">
    <citation type="submission" date="2021-12" db="EMBL/GenBank/DDBJ databases">
        <title>Genome sequencing of bacteria with rrn-lacking chromosome and rrn-plasmid.</title>
        <authorList>
            <person name="Anda M."/>
            <person name="Iwasaki W."/>
        </authorList>
    </citation>
    <scope>NUCLEOTIDE SEQUENCE [LARGE SCALE GENOMIC DNA]</scope>
    <source>
        <strain evidence="7 8">DSM 100852</strain>
        <plasmid evidence="7 8">pFA6</plasmid>
    </source>
</reference>
<keyword evidence="2" id="KW-0444">Lipid biosynthesis</keyword>
<protein>
    <submittedName>
        <fullName evidence="7">Glycerol acyltransferase</fullName>
    </submittedName>
</protein>
<accession>A0AAU9DNF7</accession>
<dbReference type="EMBL" id="AP025320">
    <property type="protein sequence ID" value="BDD12715.1"/>
    <property type="molecule type" value="Genomic_DNA"/>
</dbReference>
<gene>
    <name evidence="7" type="ORF">FUAX_51470</name>
</gene>
<dbReference type="SMART" id="SM00563">
    <property type="entry name" value="PlsC"/>
    <property type="match status" value="1"/>
</dbReference>
<keyword evidence="8" id="KW-1185">Reference proteome</keyword>
<dbReference type="Proteomes" id="UP001348817">
    <property type="component" value="Plasmid pFA6"/>
</dbReference>
<dbReference type="RefSeq" id="WP_338396017.1">
    <property type="nucleotide sequence ID" value="NZ_AP025320.1"/>
</dbReference>
<keyword evidence="4" id="KW-0443">Lipid metabolism</keyword>
<evidence type="ECO:0000256" key="1">
    <source>
        <dbReference type="ARBA" id="ARBA00005189"/>
    </source>
</evidence>
<evidence type="ECO:0000256" key="4">
    <source>
        <dbReference type="ARBA" id="ARBA00023098"/>
    </source>
</evidence>
<dbReference type="Pfam" id="PF13444">
    <property type="entry name" value="Acetyltransf_5"/>
    <property type="match status" value="1"/>
</dbReference>
<dbReference type="InterPro" id="IPR002123">
    <property type="entry name" value="Plipid/glycerol_acylTrfase"/>
</dbReference>
<name>A0AAU9DNF7_9BACT</name>
<evidence type="ECO:0000313" key="7">
    <source>
        <dbReference type="EMBL" id="BDD12715.1"/>
    </source>
</evidence>
<dbReference type="InterPro" id="IPR052351">
    <property type="entry name" value="Ornithine_N-alpha-AT"/>
</dbReference>
<dbReference type="KEGG" id="fax:FUAX_51470"/>
<dbReference type="PANTHER" id="PTHR37323">
    <property type="entry name" value="GCN5-RELATED N-ACETYLTRANSFERASE"/>
    <property type="match status" value="1"/>
</dbReference>
<dbReference type="AlphaFoldDB" id="A0AAU9DNF7"/>
<proteinExistence type="predicted"/>
<dbReference type="InterPro" id="IPR016181">
    <property type="entry name" value="Acyl_CoA_acyltransferase"/>
</dbReference>
<dbReference type="CDD" id="cd07986">
    <property type="entry name" value="LPLAT_ACT14924-like"/>
    <property type="match status" value="1"/>
</dbReference>
<evidence type="ECO:0000313" key="8">
    <source>
        <dbReference type="Proteomes" id="UP001348817"/>
    </source>
</evidence>
<geneLocation type="plasmid" evidence="7 8">
    <name>pFA6</name>
</geneLocation>
<dbReference type="SUPFAM" id="SSF69593">
    <property type="entry name" value="Glycerol-3-phosphate (1)-acyltransferase"/>
    <property type="match status" value="1"/>
</dbReference>
<dbReference type="InterPro" id="IPR045746">
    <property type="entry name" value="ACT14924-like_Acyltransf_dom"/>
</dbReference>
<dbReference type="GO" id="GO:0016746">
    <property type="term" value="F:acyltransferase activity"/>
    <property type="evidence" value="ECO:0007669"/>
    <property type="project" value="UniProtKB-KW"/>
</dbReference>
<evidence type="ECO:0000256" key="2">
    <source>
        <dbReference type="ARBA" id="ARBA00022516"/>
    </source>
</evidence>
<keyword evidence="3" id="KW-0808">Transferase</keyword>
<evidence type="ECO:0000256" key="5">
    <source>
        <dbReference type="ARBA" id="ARBA00023315"/>
    </source>
</evidence>
<dbReference type="GO" id="GO:0006629">
    <property type="term" value="P:lipid metabolic process"/>
    <property type="evidence" value="ECO:0007669"/>
    <property type="project" value="UniProtKB-KW"/>
</dbReference>
<dbReference type="PANTHER" id="PTHR37323:SF1">
    <property type="entry name" value="L-ORNITHINE N(ALPHA)-ACYLTRANSFERASE"/>
    <property type="match status" value="1"/>
</dbReference>
<evidence type="ECO:0000259" key="6">
    <source>
        <dbReference type="SMART" id="SM00563"/>
    </source>
</evidence>
<evidence type="ECO:0000256" key="3">
    <source>
        <dbReference type="ARBA" id="ARBA00022679"/>
    </source>
</evidence>
<keyword evidence="7" id="KW-0614">Plasmid</keyword>
<comment type="pathway">
    <text evidence="1">Lipid metabolism.</text>
</comment>
<dbReference type="Pfam" id="PF19576">
    <property type="entry name" value="Acyltransf_2"/>
    <property type="match status" value="1"/>
</dbReference>
<keyword evidence="5 7" id="KW-0012">Acyltransferase</keyword>